<feature type="transmembrane region" description="Helical" evidence="7">
    <location>
        <begin position="20"/>
        <end position="39"/>
    </location>
</feature>
<feature type="transmembrane region" description="Helical" evidence="7">
    <location>
        <begin position="178"/>
        <end position="195"/>
    </location>
</feature>
<sequence length="266" mass="29294">MFFAIPFPMIDPVAVQVGPLAIRWYALAYIAGIVLGWRLARWMVTRTPPVATREQVDDYVTWATLGVILGGRLGYVLFYRPGYYITVPWEAFAVWHGGMSFHGGALGVIIATWLFCRNRALDWVAFADRIVCVVPIGLFFGRIANFINGELWGRVAPDVPWAMIFPTGGPEPRHPSQLYQAGLEGVALFAILMLLANSEGLRARRGFLSGAFLAGYGVARIIGEFFRQPDAHLGFLFAGATMGQLLSLPMVLVGGWLMAQAKTRNA</sequence>
<dbReference type="PANTHER" id="PTHR30589:SF0">
    <property type="entry name" value="PHOSPHATIDYLGLYCEROL--PROLIPOPROTEIN DIACYLGLYCERYL TRANSFERASE"/>
    <property type="match status" value="1"/>
</dbReference>
<comment type="subcellular location">
    <subcellularLocation>
        <location evidence="7">Cell membrane</location>
        <topology evidence="7">Multi-pass membrane protein</topology>
    </subcellularLocation>
</comment>
<keyword evidence="2 7" id="KW-1003">Cell membrane</keyword>
<dbReference type="NCBIfam" id="TIGR00544">
    <property type="entry name" value="lgt"/>
    <property type="match status" value="1"/>
</dbReference>
<protein>
    <recommendedName>
        <fullName evidence="7">Phosphatidylglycerol--prolipoprotein diacylglyceryl transferase</fullName>
        <ecNumber evidence="7">2.5.1.145</ecNumber>
    </recommendedName>
</protein>
<evidence type="ECO:0000313" key="8">
    <source>
        <dbReference type="EMBL" id="MBW6398045.1"/>
    </source>
</evidence>
<feature type="transmembrane region" description="Helical" evidence="7">
    <location>
        <begin position="59"/>
        <end position="79"/>
    </location>
</feature>
<dbReference type="InterPro" id="IPR001640">
    <property type="entry name" value="Lgt"/>
</dbReference>
<dbReference type="HAMAP" id="MF_01147">
    <property type="entry name" value="Lgt"/>
    <property type="match status" value="1"/>
</dbReference>
<feature type="transmembrane region" description="Helical" evidence="7">
    <location>
        <begin position="235"/>
        <end position="259"/>
    </location>
</feature>
<organism evidence="8 9">
    <name type="scientific">Roseomonas alba</name>
    <dbReference type="NCBI Taxonomy" id="2846776"/>
    <lineage>
        <taxon>Bacteria</taxon>
        <taxon>Pseudomonadati</taxon>
        <taxon>Pseudomonadota</taxon>
        <taxon>Alphaproteobacteria</taxon>
        <taxon>Acetobacterales</taxon>
        <taxon>Roseomonadaceae</taxon>
        <taxon>Roseomonas</taxon>
    </lineage>
</organism>
<evidence type="ECO:0000256" key="6">
    <source>
        <dbReference type="ARBA" id="ARBA00023136"/>
    </source>
</evidence>
<comment type="caution">
    <text evidence="8">The sequence shown here is derived from an EMBL/GenBank/DDBJ whole genome shotgun (WGS) entry which is preliminary data.</text>
</comment>
<evidence type="ECO:0000256" key="1">
    <source>
        <dbReference type="ARBA" id="ARBA00007150"/>
    </source>
</evidence>
<dbReference type="PROSITE" id="PS01311">
    <property type="entry name" value="LGT"/>
    <property type="match status" value="1"/>
</dbReference>
<comment type="catalytic activity">
    <reaction evidence="7">
        <text>L-cysteinyl-[prolipoprotein] + a 1,2-diacyl-sn-glycero-3-phospho-(1'-sn-glycerol) = an S-1,2-diacyl-sn-glyceryl-L-cysteinyl-[prolipoprotein] + sn-glycerol 1-phosphate + H(+)</text>
        <dbReference type="Rhea" id="RHEA:56712"/>
        <dbReference type="Rhea" id="RHEA-COMP:14679"/>
        <dbReference type="Rhea" id="RHEA-COMP:14680"/>
        <dbReference type="ChEBI" id="CHEBI:15378"/>
        <dbReference type="ChEBI" id="CHEBI:29950"/>
        <dbReference type="ChEBI" id="CHEBI:57685"/>
        <dbReference type="ChEBI" id="CHEBI:64716"/>
        <dbReference type="ChEBI" id="CHEBI:140658"/>
        <dbReference type="EC" id="2.5.1.145"/>
    </reaction>
</comment>
<dbReference type="PANTHER" id="PTHR30589">
    <property type="entry name" value="PROLIPOPROTEIN DIACYLGLYCERYL TRANSFERASE"/>
    <property type="match status" value="1"/>
</dbReference>
<feature type="transmembrane region" description="Helical" evidence="7">
    <location>
        <begin position="207"/>
        <end position="223"/>
    </location>
</feature>
<evidence type="ECO:0000256" key="5">
    <source>
        <dbReference type="ARBA" id="ARBA00022989"/>
    </source>
</evidence>
<comment type="function">
    <text evidence="7">Catalyzes the transfer of the diacylglyceryl group from phosphatidylglycerol to the sulfhydryl group of the N-terminal cysteine of a prolipoprotein, the first step in the formation of mature lipoproteins.</text>
</comment>
<keyword evidence="9" id="KW-1185">Reference proteome</keyword>
<evidence type="ECO:0000256" key="4">
    <source>
        <dbReference type="ARBA" id="ARBA00022692"/>
    </source>
</evidence>
<dbReference type="Pfam" id="PF01790">
    <property type="entry name" value="LGT"/>
    <property type="match status" value="1"/>
</dbReference>
<feature type="binding site" evidence="7">
    <location>
        <position position="142"/>
    </location>
    <ligand>
        <name>a 1,2-diacyl-sn-glycero-3-phospho-(1'-sn-glycerol)</name>
        <dbReference type="ChEBI" id="CHEBI:64716"/>
    </ligand>
</feature>
<evidence type="ECO:0000256" key="3">
    <source>
        <dbReference type="ARBA" id="ARBA00022679"/>
    </source>
</evidence>
<evidence type="ECO:0000256" key="2">
    <source>
        <dbReference type="ARBA" id="ARBA00022475"/>
    </source>
</evidence>
<evidence type="ECO:0000256" key="7">
    <source>
        <dbReference type="HAMAP-Rule" id="MF_01147"/>
    </source>
</evidence>
<comment type="similarity">
    <text evidence="1 7">Belongs to the Lgt family.</text>
</comment>
<dbReference type="Proteomes" id="UP001196565">
    <property type="component" value="Unassembled WGS sequence"/>
</dbReference>
<proteinExistence type="inferred from homology"/>
<accession>A0ABS7A9Q0</accession>
<dbReference type="GO" id="GO:0008961">
    <property type="term" value="F:phosphatidylglycerol-prolipoprotein diacylglyceryl transferase activity"/>
    <property type="evidence" value="ECO:0007669"/>
    <property type="project" value="UniProtKB-EC"/>
</dbReference>
<feature type="transmembrane region" description="Helical" evidence="7">
    <location>
        <begin position="99"/>
        <end position="116"/>
    </location>
</feature>
<name>A0ABS7A9Q0_9PROT</name>
<gene>
    <name evidence="7 8" type="primary">lgt</name>
    <name evidence="8" type="ORF">KPL78_09325</name>
</gene>
<dbReference type="EC" id="2.5.1.145" evidence="7"/>
<keyword evidence="4 7" id="KW-0812">Transmembrane</keyword>
<keyword evidence="3 7" id="KW-0808">Transferase</keyword>
<reference evidence="8 9" key="1">
    <citation type="submission" date="2021-07" db="EMBL/GenBank/DDBJ databases">
        <authorList>
            <person name="So Y."/>
        </authorList>
    </citation>
    <scope>NUCLEOTIDE SEQUENCE [LARGE SCALE GENOMIC DNA]</scope>
    <source>
        <strain evidence="8 9">HJA6</strain>
    </source>
</reference>
<comment type="pathway">
    <text evidence="7">Protein modification; lipoprotein biosynthesis (diacylglyceryl transfer).</text>
</comment>
<dbReference type="EMBL" id="JAHYBZ010000003">
    <property type="protein sequence ID" value="MBW6398045.1"/>
    <property type="molecule type" value="Genomic_DNA"/>
</dbReference>
<keyword evidence="6 7" id="KW-0472">Membrane</keyword>
<evidence type="ECO:0000313" key="9">
    <source>
        <dbReference type="Proteomes" id="UP001196565"/>
    </source>
</evidence>
<feature type="transmembrane region" description="Helical" evidence="7">
    <location>
        <begin position="123"/>
        <end position="144"/>
    </location>
</feature>
<keyword evidence="5 7" id="KW-1133">Transmembrane helix</keyword>
<dbReference type="RefSeq" id="WP_219762666.1">
    <property type="nucleotide sequence ID" value="NZ_JAHYBZ010000003.1"/>
</dbReference>